<feature type="non-terminal residue" evidence="9">
    <location>
        <position position="178"/>
    </location>
</feature>
<accession>A0A7K8AUS3</accession>
<keyword evidence="10" id="KW-1185">Reference proteome</keyword>
<evidence type="ECO:0000256" key="5">
    <source>
        <dbReference type="ARBA" id="ARBA00023136"/>
    </source>
</evidence>
<evidence type="ECO:0000256" key="6">
    <source>
        <dbReference type="ARBA" id="ARBA00023157"/>
    </source>
</evidence>
<protein>
    <submittedName>
        <fullName evidence="9">MOR1B protein</fullName>
    </submittedName>
</protein>
<evidence type="ECO:0000256" key="2">
    <source>
        <dbReference type="ARBA" id="ARBA00008215"/>
    </source>
</evidence>
<dbReference type="GO" id="GO:0038023">
    <property type="term" value="F:signaling receptor activity"/>
    <property type="evidence" value="ECO:0007669"/>
    <property type="project" value="InterPro"/>
</dbReference>
<evidence type="ECO:0000256" key="7">
    <source>
        <dbReference type="ARBA" id="ARBA00023180"/>
    </source>
</evidence>
<organism evidence="9 10">
    <name type="scientific">Cnemophilus loriae</name>
    <name type="common">Loria's bird-of-paradise</name>
    <dbReference type="NCBI Taxonomy" id="254448"/>
    <lineage>
        <taxon>Eukaryota</taxon>
        <taxon>Metazoa</taxon>
        <taxon>Chordata</taxon>
        <taxon>Craniata</taxon>
        <taxon>Vertebrata</taxon>
        <taxon>Euteleostomi</taxon>
        <taxon>Archelosauria</taxon>
        <taxon>Archosauria</taxon>
        <taxon>Dinosauria</taxon>
        <taxon>Saurischia</taxon>
        <taxon>Theropoda</taxon>
        <taxon>Coelurosauria</taxon>
        <taxon>Aves</taxon>
        <taxon>Neognathae</taxon>
        <taxon>Neoaves</taxon>
        <taxon>Telluraves</taxon>
        <taxon>Australaves</taxon>
        <taxon>Passeriformes</taxon>
        <taxon>Corvoidea</taxon>
        <taxon>Corvidae</taxon>
        <taxon>Cnemophilus</taxon>
    </lineage>
</organism>
<dbReference type="SUPFAM" id="SSF48726">
    <property type="entry name" value="Immunoglobulin"/>
    <property type="match status" value="2"/>
</dbReference>
<feature type="non-terminal residue" evidence="9">
    <location>
        <position position="1"/>
    </location>
</feature>
<dbReference type="InterPro" id="IPR036179">
    <property type="entry name" value="Ig-like_dom_sf"/>
</dbReference>
<evidence type="ECO:0000256" key="4">
    <source>
        <dbReference type="ARBA" id="ARBA00022989"/>
    </source>
</evidence>
<dbReference type="PANTHER" id="PTHR21462">
    <property type="entry name" value="CELL SURFACE GLYCOPROTEIN OX2 RECEPTOR PRECURSOR"/>
    <property type="match status" value="1"/>
</dbReference>
<feature type="domain" description="Ig-like" evidence="8">
    <location>
        <begin position="1"/>
        <end position="91"/>
    </location>
</feature>
<name>A0A7K8AUS3_9CORV</name>
<gene>
    <name evidence="9" type="primary">Cd200r1b_0</name>
    <name evidence="9" type="ORF">CNELOR_R08116</name>
</gene>
<keyword evidence="4" id="KW-1133">Transmembrane helix</keyword>
<evidence type="ECO:0000259" key="8">
    <source>
        <dbReference type="PROSITE" id="PS50835"/>
    </source>
</evidence>
<comment type="subcellular location">
    <subcellularLocation>
        <location evidence="1">Membrane</location>
        <topology evidence="1">Single-pass membrane protein</topology>
    </subcellularLocation>
</comment>
<reference evidence="9 10" key="1">
    <citation type="submission" date="2019-09" db="EMBL/GenBank/DDBJ databases">
        <title>Bird 10,000 Genomes (B10K) Project - Family phase.</title>
        <authorList>
            <person name="Zhang G."/>
        </authorList>
    </citation>
    <scope>NUCLEOTIDE SEQUENCE [LARGE SCALE GENOMIC DNA]</scope>
    <source>
        <strain evidence="9">B10K-DU-029-38</strain>
        <tissue evidence="9">Muscle</tissue>
    </source>
</reference>
<dbReference type="AlphaFoldDB" id="A0A7K8AUS3"/>
<proteinExistence type="inferred from homology"/>
<dbReference type="InterPro" id="IPR013783">
    <property type="entry name" value="Ig-like_fold"/>
</dbReference>
<sequence length="178" mass="19138">VGDSSVLTCPFKGKLNMLTWKITPKVGGLCTLVHRTDTNITHRENCSDNWKLRPDLDTALEIRRVGIAQEGNYSCEVASTDGNFHTMYHLTMLVPPRPSLYCDEQGSPVCQAAAGKPPAQLSWVPEGSSTAEEKGHGNGTVTVLSRFTACNTSVTIVTSVATCMVSHPAGNWSQSIAC</sequence>
<keyword evidence="6" id="KW-1015">Disulfide bond</keyword>
<dbReference type="GO" id="GO:0150077">
    <property type="term" value="P:regulation of neuroinflammatory response"/>
    <property type="evidence" value="ECO:0007669"/>
    <property type="project" value="InterPro"/>
</dbReference>
<dbReference type="Gene3D" id="2.60.40.10">
    <property type="entry name" value="Immunoglobulins"/>
    <property type="match status" value="2"/>
</dbReference>
<dbReference type="InterPro" id="IPR007110">
    <property type="entry name" value="Ig-like_dom"/>
</dbReference>
<keyword evidence="3" id="KW-0812">Transmembrane</keyword>
<keyword evidence="7" id="KW-0325">Glycoprotein</keyword>
<comment type="caution">
    <text evidence="9">The sequence shown here is derived from an EMBL/GenBank/DDBJ whole genome shotgun (WGS) entry which is preliminary data.</text>
</comment>
<dbReference type="GO" id="GO:0009897">
    <property type="term" value="C:external side of plasma membrane"/>
    <property type="evidence" value="ECO:0007669"/>
    <property type="project" value="TreeGrafter"/>
</dbReference>
<evidence type="ECO:0000256" key="1">
    <source>
        <dbReference type="ARBA" id="ARBA00004167"/>
    </source>
</evidence>
<dbReference type="Proteomes" id="UP000517678">
    <property type="component" value="Unassembled WGS sequence"/>
</dbReference>
<evidence type="ECO:0000256" key="3">
    <source>
        <dbReference type="ARBA" id="ARBA00022692"/>
    </source>
</evidence>
<evidence type="ECO:0000313" key="10">
    <source>
        <dbReference type="Proteomes" id="UP000517678"/>
    </source>
</evidence>
<feature type="domain" description="Ig-like" evidence="8">
    <location>
        <begin position="110"/>
        <end position="177"/>
    </location>
</feature>
<evidence type="ECO:0000313" key="9">
    <source>
        <dbReference type="EMBL" id="NXB05948.1"/>
    </source>
</evidence>
<keyword evidence="5" id="KW-0472">Membrane</keyword>
<comment type="similarity">
    <text evidence="2">Belongs to the CD200R family.</text>
</comment>
<dbReference type="InterPro" id="IPR040012">
    <property type="entry name" value="CD200R"/>
</dbReference>
<dbReference type="PANTHER" id="PTHR21462:SF2">
    <property type="entry name" value="CELL SURFACE GLYCOPROTEIN CD200 RECEPTOR 2"/>
    <property type="match status" value="1"/>
</dbReference>
<dbReference type="PROSITE" id="PS50835">
    <property type="entry name" value="IG_LIKE"/>
    <property type="match status" value="2"/>
</dbReference>
<dbReference type="EMBL" id="VZTF01004742">
    <property type="protein sequence ID" value="NXB05948.1"/>
    <property type="molecule type" value="Genomic_DNA"/>
</dbReference>